<dbReference type="EMBL" id="CP039865">
    <property type="protein sequence ID" value="QCK86801.1"/>
    <property type="molecule type" value="Genomic_DNA"/>
</dbReference>
<dbReference type="KEGG" id="paqt:E8L99_14080"/>
<reference evidence="1 2" key="1">
    <citation type="submission" date="2019-04" db="EMBL/GenBank/DDBJ databases">
        <title>Phreatobacter aquaticus sp. nov.</title>
        <authorList>
            <person name="Choi A."/>
            <person name="Baek K."/>
        </authorList>
    </citation>
    <scope>NUCLEOTIDE SEQUENCE [LARGE SCALE GENOMIC DNA]</scope>
    <source>
        <strain evidence="1 2">NMCR1094</strain>
    </source>
</reference>
<evidence type="ECO:0000313" key="1">
    <source>
        <dbReference type="EMBL" id="QCK86801.1"/>
    </source>
</evidence>
<name>A0A4D7QJI4_9HYPH</name>
<dbReference type="AlphaFoldDB" id="A0A4D7QJI4"/>
<dbReference type="InterPro" id="IPR021295">
    <property type="entry name" value="DUF2867"/>
</dbReference>
<keyword evidence="2" id="KW-1185">Reference proteome</keyword>
<sequence>MPIMACDLPAGTALDQAMLAHADFRDTFSVRLSQPGRPPAALFVAIFGHRPWWMKMVLIARHAIGSAFGLASSRPSDILSVTAGANPGQGGSIGGWPLFWLDDQELVAGRDNRHMDFRLSLMTIDRATEQDLVVSTLCRTHNRFGRLYLAAIIPFHRWGLRLLVRRARAAGRL</sequence>
<organism evidence="1 2">
    <name type="scientific">Phreatobacter aquaticus</name>
    <dbReference type="NCBI Taxonomy" id="2570229"/>
    <lineage>
        <taxon>Bacteria</taxon>
        <taxon>Pseudomonadati</taxon>
        <taxon>Pseudomonadota</taxon>
        <taxon>Alphaproteobacteria</taxon>
        <taxon>Hyphomicrobiales</taxon>
        <taxon>Phreatobacteraceae</taxon>
        <taxon>Phreatobacter</taxon>
    </lineage>
</organism>
<dbReference type="OrthoDB" id="7058586at2"/>
<dbReference type="Proteomes" id="UP000298588">
    <property type="component" value="Chromosome"/>
</dbReference>
<dbReference type="RefSeq" id="WP_137100132.1">
    <property type="nucleotide sequence ID" value="NZ_CP039865.1"/>
</dbReference>
<evidence type="ECO:0000313" key="2">
    <source>
        <dbReference type="Proteomes" id="UP000298588"/>
    </source>
</evidence>
<proteinExistence type="predicted"/>
<gene>
    <name evidence="1" type="ORF">E8L99_14080</name>
</gene>
<dbReference type="Pfam" id="PF11066">
    <property type="entry name" value="DUF2867"/>
    <property type="match status" value="1"/>
</dbReference>
<protein>
    <submittedName>
        <fullName evidence="1">DUF2867 domain-containing protein</fullName>
    </submittedName>
</protein>
<accession>A0A4D7QJI4</accession>